<dbReference type="InterPro" id="IPR018247">
    <property type="entry name" value="EF_Hand_1_Ca_BS"/>
</dbReference>
<feature type="non-terminal residue" evidence="2">
    <location>
        <position position="321"/>
    </location>
</feature>
<evidence type="ECO:0000256" key="1">
    <source>
        <dbReference type="SAM" id="MobiDB-lite"/>
    </source>
</evidence>
<protein>
    <submittedName>
        <fullName evidence="2">Uncharacterized protein</fullName>
    </submittedName>
</protein>
<proteinExistence type="predicted"/>
<evidence type="ECO:0000313" key="2">
    <source>
        <dbReference type="EMBL" id="KAI3933366.1"/>
    </source>
</evidence>
<dbReference type="AlphaFoldDB" id="A0AAD4T2T4"/>
<feature type="region of interest" description="Disordered" evidence="1">
    <location>
        <begin position="91"/>
        <end position="114"/>
    </location>
</feature>
<dbReference type="Proteomes" id="UP001202328">
    <property type="component" value="Unassembled WGS sequence"/>
</dbReference>
<feature type="compositionally biased region" description="Basic and acidic residues" evidence="1">
    <location>
        <begin position="258"/>
        <end position="269"/>
    </location>
</feature>
<comment type="caution">
    <text evidence="2">The sequence shown here is derived from an EMBL/GenBank/DDBJ whole genome shotgun (WGS) entry which is preliminary data.</text>
</comment>
<dbReference type="EMBL" id="JAJJMB010006856">
    <property type="protein sequence ID" value="KAI3933366.1"/>
    <property type="molecule type" value="Genomic_DNA"/>
</dbReference>
<accession>A0AAD4T2T4</accession>
<sequence length="321" mass="36085">MDKDKTYLKTFENMLHVRLGLAEQEIVNLFHTPDNPCLPECLVTNEDFFKFWNNAISDDVDFIRLTMSISNSEFGDDDFFNAAMEAPVITIDETPKKTRNTPKKPVSKEKPNLPRRSPRKLCFVDLLNQVESGPCLIQVTRVGNNSTQGSSQPSKEKFNHDYWVNVTQGSTSHNTTQGNTVDNGTEFEDEDNVQLENLELDECNPVEDPDAPLIFDSNEDNEIGYDEYIKSYKVPYYNEESSSSEGMKNGSGTEVEDKDGGGPEVEVKDGGGTQVDFGKAGGKPGWYKRYQPDINNIGEDDDPSLFPEEDEIPQVEPDKIL</sequence>
<gene>
    <name evidence="2" type="ORF">MKW98_006725</name>
</gene>
<organism evidence="2 3">
    <name type="scientific">Papaver atlanticum</name>
    <dbReference type="NCBI Taxonomy" id="357466"/>
    <lineage>
        <taxon>Eukaryota</taxon>
        <taxon>Viridiplantae</taxon>
        <taxon>Streptophyta</taxon>
        <taxon>Embryophyta</taxon>
        <taxon>Tracheophyta</taxon>
        <taxon>Spermatophyta</taxon>
        <taxon>Magnoliopsida</taxon>
        <taxon>Ranunculales</taxon>
        <taxon>Papaveraceae</taxon>
        <taxon>Papaveroideae</taxon>
        <taxon>Papaver</taxon>
    </lineage>
</organism>
<evidence type="ECO:0000313" key="3">
    <source>
        <dbReference type="Proteomes" id="UP001202328"/>
    </source>
</evidence>
<feature type="compositionally biased region" description="Acidic residues" evidence="1">
    <location>
        <begin position="298"/>
        <end position="313"/>
    </location>
</feature>
<dbReference type="PROSITE" id="PS00018">
    <property type="entry name" value="EF_HAND_1"/>
    <property type="match status" value="1"/>
</dbReference>
<keyword evidence="3" id="KW-1185">Reference proteome</keyword>
<reference evidence="2" key="1">
    <citation type="submission" date="2022-04" db="EMBL/GenBank/DDBJ databases">
        <title>A functionally conserved STORR gene fusion in Papaver species that diverged 16.8 million years ago.</title>
        <authorList>
            <person name="Catania T."/>
        </authorList>
    </citation>
    <scope>NUCLEOTIDE SEQUENCE</scope>
    <source>
        <strain evidence="2">S-188037</strain>
    </source>
</reference>
<feature type="compositionally biased region" description="Polar residues" evidence="1">
    <location>
        <begin position="239"/>
        <end position="252"/>
    </location>
</feature>
<name>A0AAD4T2T4_9MAGN</name>
<feature type="region of interest" description="Disordered" evidence="1">
    <location>
        <begin position="239"/>
        <end position="321"/>
    </location>
</feature>